<accession>A0A2P2NZY0</accession>
<proteinExistence type="predicted"/>
<organism evidence="1">
    <name type="scientific">Rhizophora mucronata</name>
    <name type="common">Asiatic mangrove</name>
    <dbReference type="NCBI Taxonomy" id="61149"/>
    <lineage>
        <taxon>Eukaryota</taxon>
        <taxon>Viridiplantae</taxon>
        <taxon>Streptophyta</taxon>
        <taxon>Embryophyta</taxon>
        <taxon>Tracheophyta</taxon>
        <taxon>Spermatophyta</taxon>
        <taxon>Magnoliopsida</taxon>
        <taxon>eudicotyledons</taxon>
        <taxon>Gunneridae</taxon>
        <taxon>Pentapetalae</taxon>
        <taxon>rosids</taxon>
        <taxon>fabids</taxon>
        <taxon>Malpighiales</taxon>
        <taxon>Rhizophoraceae</taxon>
        <taxon>Rhizophora</taxon>
    </lineage>
</organism>
<name>A0A2P2NZY0_RHIMU</name>
<sequence>MSIKENLFEVNQEVDHKYSSMKMGKISCSFKQGKKFYNITYTHDSVFQCYYTLV</sequence>
<dbReference type="EMBL" id="GGEC01067549">
    <property type="protein sequence ID" value="MBX48033.1"/>
    <property type="molecule type" value="Transcribed_RNA"/>
</dbReference>
<reference evidence="1" key="1">
    <citation type="submission" date="2018-02" db="EMBL/GenBank/DDBJ databases">
        <title>Rhizophora mucronata_Transcriptome.</title>
        <authorList>
            <person name="Meera S.P."/>
            <person name="Sreeshan A."/>
            <person name="Augustine A."/>
        </authorList>
    </citation>
    <scope>NUCLEOTIDE SEQUENCE</scope>
    <source>
        <tissue evidence="1">Leaf</tissue>
    </source>
</reference>
<dbReference type="AlphaFoldDB" id="A0A2P2NZY0"/>
<evidence type="ECO:0000313" key="1">
    <source>
        <dbReference type="EMBL" id="MBX48033.1"/>
    </source>
</evidence>
<protein>
    <submittedName>
        <fullName evidence="1">Uncharacterized protein</fullName>
    </submittedName>
</protein>